<dbReference type="SUPFAM" id="SSF53659">
    <property type="entry name" value="Isocitrate/Isopropylmalate dehydrogenase-like"/>
    <property type="match status" value="1"/>
</dbReference>
<keyword evidence="1" id="KW-0560">Oxidoreductase</keyword>
<dbReference type="Proteomes" id="UP001199644">
    <property type="component" value="Unassembled WGS sequence"/>
</dbReference>
<evidence type="ECO:0000313" key="2">
    <source>
        <dbReference type="Proteomes" id="UP001199644"/>
    </source>
</evidence>
<dbReference type="RefSeq" id="WP_240381783.1">
    <property type="nucleotide sequence ID" value="NZ_JAJUOL010000676.1"/>
</dbReference>
<dbReference type="Pfam" id="PF03971">
    <property type="entry name" value="IDH"/>
    <property type="match status" value="1"/>
</dbReference>
<dbReference type="InterPro" id="IPR004436">
    <property type="entry name" value="Isocitrate_DH_NADP_mono"/>
</dbReference>
<accession>A0AAW5EJG2</accession>
<reference evidence="1" key="1">
    <citation type="submission" date="2021-12" db="EMBL/GenBank/DDBJ databases">
        <title>Prevalence of phenicol resistance gene fexA in Campylobacter isolated from poultry supply chain.</title>
        <authorList>
            <person name="Tang B."/>
            <person name="Zheng X."/>
            <person name="Lin J."/>
            <person name="Lin R."/>
            <person name="Yang H."/>
            <person name="Shen Z."/>
            <person name="Xia F."/>
        </authorList>
    </citation>
    <scope>NUCLEOTIDE SEQUENCE</scope>
    <source>
        <strain evidence="1">CJHN2011004</strain>
    </source>
</reference>
<sequence>MQVTYTLTDESPALATYSFLPIVKAFLSKAHIG</sequence>
<dbReference type="GO" id="GO:0004450">
    <property type="term" value="F:isocitrate dehydrogenase (NADP+) activity"/>
    <property type="evidence" value="ECO:0007669"/>
    <property type="project" value="UniProtKB-EC"/>
</dbReference>
<comment type="caution">
    <text evidence="1">The sequence shown here is derived from an EMBL/GenBank/DDBJ whole genome shotgun (WGS) entry which is preliminary data.</text>
</comment>
<feature type="non-terminal residue" evidence="1">
    <location>
        <position position="33"/>
    </location>
</feature>
<dbReference type="GO" id="GO:0006099">
    <property type="term" value="P:tricarboxylic acid cycle"/>
    <property type="evidence" value="ECO:0007669"/>
    <property type="project" value="InterPro"/>
</dbReference>
<proteinExistence type="predicted"/>
<dbReference type="AlphaFoldDB" id="A0AAW5EJG2"/>
<organism evidence="1 2">
    <name type="scientific">Campylobacter jejuni</name>
    <dbReference type="NCBI Taxonomy" id="197"/>
    <lineage>
        <taxon>Bacteria</taxon>
        <taxon>Pseudomonadati</taxon>
        <taxon>Campylobacterota</taxon>
        <taxon>Epsilonproteobacteria</taxon>
        <taxon>Campylobacterales</taxon>
        <taxon>Campylobacteraceae</taxon>
        <taxon>Campylobacter</taxon>
    </lineage>
</organism>
<dbReference type="EMBL" id="JAJUOL010000676">
    <property type="protein sequence ID" value="MCH3853119.1"/>
    <property type="molecule type" value="Genomic_DNA"/>
</dbReference>
<protein>
    <submittedName>
        <fullName evidence="1">NADP-dependent isocitrate dehydrogenase</fullName>
        <ecNumber evidence="1">1.1.1.42</ecNumber>
    </submittedName>
</protein>
<gene>
    <name evidence="1" type="ORF">LZC39_13570</name>
</gene>
<dbReference type="EC" id="1.1.1.42" evidence="1"/>
<evidence type="ECO:0000313" key="1">
    <source>
        <dbReference type="EMBL" id="MCH3853119.1"/>
    </source>
</evidence>
<name>A0AAW5EJG2_CAMJU</name>